<organism evidence="13 14">
    <name type="scientific">Clostridium beijerinckii</name>
    <name type="common">Clostridium MP</name>
    <dbReference type="NCBI Taxonomy" id="1520"/>
    <lineage>
        <taxon>Bacteria</taxon>
        <taxon>Bacillati</taxon>
        <taxon>Bacillota</taxon>
        <taxon>Clostridia</taxon>
        <taxon>Eubacteriales</taxon>
        <taxon>Clostridiaceae</taxon>
        <taxon>Clostridium</taxon>
    </lineage>
</organism>
<comment type="subcellular location">
    <subcellularLocation>
        <location evidence="1">Cell membrane</location>
        <topology evidence="1">Multi-pass membrane protein</topology>
    </subcellularLocation>
</comment>
<comment type="caution">
    <text evidence="13">The sequence shown here is derived from an EMBL/GenBank/DDBJ whole genome shotgun (WGS) entry which is preliminary data.</text>
</comment>
<dbReference type="CDD" id="cd12914">
    <property type="entry name" value="PDC1_DGC_like"/>
    <property type="match status" value="1"/>
</dbReference>
<evidence type="ECO:0000256" key="4">
    <source>
        <dbReference type="ARBA" id="ARBA00022692"/>
    </source>
</evidence>
<protein>
    <recommendedName>
        <fullName evidence="15">Methyl-accepting chemotaxis protein</fullName>
    </recommendedName>
</protein>
<dbReference type="Gene3D" id="1.10.287.950">
    <property type="entry name" value="Methyl-accepting chemotaxis protein"/>
    <property type="match status" value="1"/>
</dbReference>
<name>A0A1S9ND42_CLOBE</name>
<proteinExistence type="inferred from homology"/>
<keyword evidence="7 9" id="KW-0807">Transducer</keyword>
<dbReference type="Proteomes" id="UP000190959">
    <property type="component" value="Unassembled WGS sequence"/>
</dbReference>
<comment type="similarity">
    <text evidence="8">Belongs to the methyl-accepting chemotaxis (MCP) protein family.</text>
</comment>
<dbReference type="InterPro" id="IPR004089">
    <property type="entry name" value="MCPsignal_dom"/>
</dbReference>
<keyword evidence="6 10" id="KW-0472">Membrane</keyword>
<dbReference type="Pfam" id="PF00015">
    <property type="entry name" value="MCPsignal"/>
    <property type="match status" value="1"/>
</dbReference>
<evidence type="ECO:0008006" key="15">
    <source>
        <dbReference type="Google" id="ProtNLM"/>
    </source>
</evidence>
<evidence type="ECO:0000313" key="13">
    <source>
        <dbReference type="EMBL" id="OOP75405.1"/>
    </source>
</evidence>
<keyword evidence="2" id="KW-1003">Cell membrane</keyword>
<feature type="transmembrane region" description="Helical" evidence="10">
    <location>
        <begin position="280"/>
        <end position="304"/>
    </location>
</feature>
<dbReference type="GO" id="GO:0006935">
    <property type="term" value="P:chemotaxis"/>
    <property type="evidence" value="ECO:0007669"/>
    <property type="project" value="UniProtKB-KW"/>
</dbReference>
<evidence type="ECO:0000259" key="11">
    <source>
        <dbReference type="PROSITE" id="PS50111"/>
    </source>
</evidence>
<dbReference type="EMBL" id="MWMH01000001">
    <property type="protein sequence ID" value="OOP75405.1"/>
    <property type="molecule type" value="Genomic_DNA"/>
</dbReference>
<dbReference type="SMART" id="SM00304">
    <property type="entry name" value="HAMP"/>
    <property type="match status" value="1"/>
</dbReference>
<dbReference type="SMART" id="SM00283">
    <property type="entry name" value="MA"/>
    <property type="match status" value="1"/>
</dbReference>
<keyword evidence="3" id="KW-0145">Chemotaxis</keyword>
<evidence type="ECO:0000256" key="3">
    <source>
        <dbReference type="ARBA" id="ARBA00022500"/>
    </source>
</evidence>
<dbReference type="AlphaFoldDB" id="A0A1S9ND42"/>
<dbReference type="Gene3D" id="3.30.450.20">
    <property type="entry name" value="PAS domain"/>
    <property type="match status" value="1"/>
</dbReference>
<dbReference type="CDD" id="cd06225">
    <property type="entry name" value="HAMP"/>
    <property type="match status" value="1"/>
</dbReference>
<evidence type="ECO:0000256" key="5">
    <source>
        <dbReference type="ARBA" id="ARBA00022989"/>
    </source>
</evidence>
<dbReference type="Pfam" id="PF00672">
    <property type="entry name" value="HAMP"/>
    <property type="match status" value="1"/>
</dbReference>
<dbReference type="GO" id="GO:0007165">
    <property type="term" value="P:signal transduction"/>
    <property type="evidence" value="ECO:0007669"/>
    <property type="project" value="UniProtKB-KW"/>
</dbReference>
<gene>
    <name evidence="13" type="ORF">CBEIBR21_04335</name>
</gene>
<evidence type="ECO:0000256" key="2">
    <source>
        <dbReference type="ARBA" id="ARBA00022475"/>
    </source>
</evidence>
<evidence type="ECO:0000256" key="10">
    <source>
        <dbReference type="SAM" id="Phobius"/>
    </source>
</evidence>
<evidence type="ECO:0000313" key="14">
    <source>
        <dbReference type="Proteomes" id="UP000190959"/>
    </source>
</evidence>
<evidence type="ECO:0000259" key="12">
    <source>
        <dbReference type="PROSITE" id="PS50885"/>
    </source>
</evidence>
<feature type="domain" description="HAMP" evidence="12">
    <location>
        <begin position="301"/>
        <end position="356"/>
    </location>
</feature>
<dbReference type="RefSeq" id="WP_161222897.1">
    <property type="nucleotide sequence ID" value="NZ_CP144906.1"/>
</dbReference>
<sequence>MKIFNSLRFKLTMVLICLSLIPLFSLSLFQINQFTSLVDSNIKKNEIGIANSTVNEMNIWVNGKVSQLTEIYKAHPEFSNMDASAINSVLKPINESDSEIESLGAVTKDGKIASTIDVTDRDYFIKTKETKKMVITDVIINKSTGKMNIPIAIPILDSNNNFNGLITSLVSIDSLNTYMSNLKVEDTGYAFMISKNADFLYHPNKDYVGKNMADIIKNQDTINLFKNEVLAKDSGYIEYTDDQGLSKIAAYSTVANTSWKVVVTVPKSEVYDEINRTTQISWIVIFISVVLVTIISFFMANIIARPIKSAAEYLNRLANADFTHKVPEKIKRRKDEIGVLASSMEIMSESIKAVVTDVINEAYSVKNNVTGSFKSMHDLSMQVENVSATTQEMSAGIEQTAAATKLINTTSSELEKSVKNISSKAQNGSGIAKEISRRAQNLKENAIVSEKTAHDIRNNIDVDMKKAIEQSNAVDKINDLSESILQITSQTNLLALNAAIEAARAGEAGKGFAVVADEIRKLAEVSKDTVNEIQEITKLVMSSVKNLKTSSEKALQFIDTTVIDDYKNMVSTGEQYYKDSEAVQALVSDFSQTAEELLSSIQSMVSSINEISASNDESAVGAQDISEKTLVAMERANNVANLMKTTENNAQELMSIVSKFKI</sequence>
<dbReference type="PANTHER" id="PTHR32089:SF112">
    <property type="entry name" value="LYSOZYME-LIKE PROTEIN-RELATED"/>
    <property type="match status" value="1"/>
</dbReference>
<dbReference type="GO" id="GO:0005886">
    <property type="term" value="C:plasma membrane"/>
    <property type="evidence" value="ECO:0007669"/>
    <property type="project" value="UniProtKB-SubCell"/>
</dbReference>
<dbReference type="InterPro" id="IPR033479">
    <property type="entry name" value="dCache_1"/>
</dbReference>
<dbReference type="InterPro" id="IPR003660">
    <property type="entry name" value="HAMP_dom"/>
</dbReference>
<keyword evidence="5 10" id="KW-1133">Transmembrane helix</keyword>
<dbReference type="SUPFAM" id="SSF58104">
    <property type="entry name" value="Methyl-accepting chemotaxis protein (MCP) signaling domain"/>
    <property type="match status" value="1"/>
</dbReference>
<feature type="domain" description="Methyl-accepting transducer" evidence="11">
    <location>
        <begin position="375"/>
        <end position="626"/>
    </location>
</feature>
<dbReference type="PANTHER" id="PTHR32089">
    <property type="entry name" value="METHYL-ACCEPTING CHEMOTAXIS PROTEIN MCPB"/>
    <property type="match status" value="1"/>
</dbReference>
<dbReference type="CDD" id="cd12912">
    <property type="entry name" value="PDC2_MCP_like"/>
    <property type="match status" value="1"/>
</dbReference>
<dbReference type="PROSITE" id="PS50885">
    <property type="entry name" value="HAMP"/>
    <property type="match status" value="1"/>
</dbReference>
<dbReference type="PROSITE" id="PS50111">
    <property type="entry name" value="CHEMOTAXIS_TRANSDUC_2"/>
    <property type="match status" value="1"/>
</dbReference>
<evidence type="ECO:0000256" key="9">
    <source>
        <dbReference type="PROSITE-ProRule" id="PRU00284"/>
    </source>
</evidence>
<evidence type="ECO:0000256" key="8">
    <source>
        <dbReference type="ARBA" id="ARBA00029447"/>
    </source>
</evidence>
<reference evidence="13 14" key="1">
    <citation type="submission" date="2017-02" db="EMBL/GenBank/DDBJ databases">
        <title>Genome sequence of Clostridium beijerinckii Br21.</title>
        <authorList>
            <person name="Fonseca B.C."/>
            <person name="Guazzaroni M.E."/>
            <person name="Riano-Pachon D.M."/>
            <person name="Reginatto V."/>
        </authorList>
    </citation>
    <scope>NUCLEOTIDE SEQUENCE [LARGE SCALE GENOMIC DNA]</scope>
    <source>
        <strain evidence="13 14">Br21</strain>
    </source>
</reference>
<keyword evidence="4 10" id="KW-0812">Transmembrane</keyword>
<accession>A0A1S9ND42</accession>
<dbReference type="Pfam" id="PF02743">
    <property type="entry name" value="dCache_1"/>
    <property type="match status" value="1"/>
</dbReference>
<evidence type="ECO:0000256" key="6">
    <source>
        <dbReference type="ARBA" id="ARBA00023136"/>
    </source>
</evidence>
<evidence type="ECO:0000256" key="1">
    <source>
        <dbReference type="ARBA" id="ARBA00004651"/>
    </source>
</evidence>
<evidence type="ECO:0000256" key="7">
    <source>
        <dbReference type="ARBA" id="ARBA00023224"/>
    </source>
</evidence>